<dbReference type="Gene3D" id="3.30.160.540">
    <property type="match status" value="1"/>
</dbReference>
<evidence type="ECO:0000256" key="1">
    <source>
        <dbReference type="ARBA" id="ARBA00006291"/>
    </source>
</evidence>
<dbReference type="PANTHER" id="PTHR34108:SF1">
    <property type="entry name" value="SEPTUM SITE-DETERMINING PROTEIN MINC"/>
    <property type="match status" value="1"/>
</dbReference>
<evidence type="ECO:0000259" key="8">
    <source>
        <dbReference type="Pfam" id="PF22642"/>
    </source>
</evidence>
<keyword evidence="3 6" id="KW-0717">Septation</keyword>
<keyword evidence="4 6" id="KW-0131">Cell cycle</keyword>
<dbReference type="InterPro" id="IPR055219">
    <property type="entry name" value="MinC_N_1"/>
</dbReference>
<dbReference type="Proteomes" id="UP000627781">
    <property type="component" value="Unassembled WGS sequence"/>
</dbReference>
<dbReference type="SUPFAM" id="SSF63848">
    <property type="entry name" value="Cell-division inhibitor MinC, C-terminal domain"/>
    <property type="match status" value="1"/>
</dbReference>
<evidence type="ECO:0000256" key="5">
    <source>
        <dbReference type="ARBA" id="ARBA00046874"/>
    </source>
</evidence>
<evidence type="ECO:0000256" key="3">
    <source>
        <dbReference type="ARBA" id="ARBA00023210"/>
    </source>
</evidence>
<evidence type="ECO:0000313" key="10">
    <source>
        <dbReference type="Proteomes" id="UP000627781"/>
    </source>
</evidence>
<protein>
    <recommendedName>
        <fullName evidence="6">Probable septum site-determining protein MinC</fullName>
    </recommendedName>
</protein>
<dbReference type="InterPro" id="IPR005526">
    <property type="entry name" value="Septum_form_inhib_MinC_C"/>
</dbReference>
<evidence type="ECO:0000256" key="6">
    <source>
        <dbReference type="HAMAP-Rule" id="MF_00267"/>
    </source>
</evidence>
<evidence type="ECO:0000313" key="9">
    <source>
        <dbReference type="EMBL" id="MBD7910653.1"/>
    </source>
</evidence>
<sequence length="215" mass="23555">MENSGVIIKGNKNGLNALVDMDKFGGFDDMLTMITEKLSKGKKFYKGSTLYITINISAINERDMNRLKDILLEEIGVKEIIVEDIEDKEIEKEVKSFNGIYEGRTKFIRKTVRGGQSVNFPGNIVIIGDVNSGAEVYAGGNIIVLGSIKGNVFAGDSGNNKAIIAAFSLEPEILKIGDIITISPDDSPKPKYPEVAKVKDGAIIVEPYLTNKYIY</sequence>
<dbReference type="PANTHER" id="PTHR34108">
    <property type="entry name" value="SEPTUM SITE-DETERMINING PROTEIN MINC"/>
    <property type="match status" value="1"/>
</dbReference>
<proteinExistence type="inferred from homology"/>
<comment type="function">
    <text evidence="6">Cell division inhibitor that blocks the formation of polar Z ring septums. Rapidly oscillates between the poles of the cell to destabilize FtsZ filaments that have formed before they mature into polar Z rings. Prevents FtsZ polymerization.</text>
</comment>
<dbReference type="Gene3D" id="2.160.20.70">
    <property type="match status" value="1"/>
</dbReference>
<keyword evidence="10" id="KW-1185">Reference proteome</keyword>
<comment type="caution">
    <text evidence="9">The sequence shown here is derived from an EMBL/GenBank/DDBJ whole genome shotgun (WGS) entry which is preliminary data.</text>
</comment>
<dbReference type="EMBL" id="JACSRA010000005">
    <property type="protein sequence ID" value="MBD7910653.1"/>
    <property type="molecule type" value="Genomic_DNA"/>
</dbReference>
<dbReference type="Pfam" id="PF22642">
    <property type="entry name" value="MinC_N_1"/>
    <property type="match status" value="1"/>
</dbReference>
<feature type="domain" description="Septum formation inhibitor MinC C-terminal" evidence="7">
    <location>
        <begin position="107"/>
        <end position="206"/>
    </location>
</feature>
<dbReference type="InterPro" id="IPR036145">
    <property type="entry name" value="MinC_C_sf"/>
</dbReference>
<dbReference type="HAMAP" id="MF_00267">
    <property type="entry name" value="MinC"/>
    <property type="match status" value="1"/>
</dbReference>
<dbReference type="NCBIfam" id="TIGR01222">
    <property type="entry name" value="minC"/>
    <property type="match status" value="1"/>
</dbReference>
<evidence type="ECO:0000256" key="2">
    <source>
        <dbReference type="ARBA" id="ARBA00022618"/>
    </source>
</evidence>
<organism evidence="9 10">
    <name type="scientific">Clostridium cibarium</name>
    <dbReference type="NCBI Taxonomy" id="2762247"/>
    <lineage>
        <taxon>Bacteria</taxon>
        <taxon>Bacillati</taxon>
        <taxon>Bacillota</taxon>
        <taxon>Clostridia</taxon>
        <taxon>Eubacteriales</taxon>
        <taxon>Clostridiaceae</taxon>
        <taxon>Clostridium</taxon>
    </lineage>
</organism>
<keyword evidence="2 6" id="KW-0132">Cell division</keyword>
<dbReference type="InterPro" id="IPR016098">
    <property type="entry name" value="CAP/MinC_C"/>
</dbReference>
<name>A0ABR8PR54_9CLOT</name>
<evidence type="ECO:0000256" key="4">
    <source>
        <dbReference type="ARBA" id="ARBA00023306"/>
    </source>
</evidence>
<dbReference type="RefSeq" id="WP_143315643.1">
    <property type="nucleotide sequence ID" value="NZ_JACSRA010000005.1"/>
</dbReference>
<comment type="similarity">
    <text evidence="1 6">Belongs to the MinC family.</text>
</comment>
<reference evidence="9 10" key="1">
    <citation type="submission" date="2020-08" db="EMBL/GenBank/DDBJ databases">
        <title>A Genomic Blueprint of the Chicken Gut Microbiome.</title>
        <authorList>
            <person name="Gilroy R."/>
            <person name="Ravi A."/>
            <person name="Getino M."/>
            <person name="Pursley I."/>
            <person name="Horton D.L."/>
            <person name="Alikhan N.-F."/>
            <person name="Baker D."/>
            <person name="Gharbi K."/>
            <person name="Hall N."/>
            <person name="Watson M."/>
            <person name="Adriaenssens E.M."/>
            <person name="Foster-Nyarko E."/>
            <person name="Jarju S."/>
            <person name="Secka A."/>
            <person name="Antonio M."/>
            <person name="Oren A."/>
            <person name="Chaudhuri R."/>
            <person name="La Ragione R.M."/>
            <person name="Hildebrand F."/>
            <person name="Pallen M.J."/>
        </authorList>
    </citation>
    <scope>NUCLEOTIDE SEQUENCE [LARGE SCALE GENOMIC DNA]</scope>
    <source>
        <strain evidence="9 10">Sa3CVN1</strain>
    </source>
</reference>
<accession>A0ABR8PR54</accession>
<evidence type="ECO:0000259" key="7">
    <source>
        <dbReference type="Pfam" id="PF03775"/>
    </source>
</evidence>
<dbReference type="InterPro" id="IPR013033">
    <property type="entry name" value="MinC"/>
</dbReference>
<comment type="subunit">
    <text evidence="5 6">Interacts with MinD and FtsZ.</text>
</comment>
<dbReference type="Pfam" id="PF03775">
    <property type="entry name" value="MinC_C"/>
    <property type="match status" value="1"/>
</dbReference>
<feature type="domain" description="Septum site-determining protein MinC N-terminal" evidence="8">
    <location>
        <begin position="6"/>
        <end position="73"/>
    </location>
</feature>
<dbReference type="NCBIfam" id="NF001775">
    <property type="entry name" value="PRK00513.1-6"/>
    <property type="match status" value="1"/>
</dbReference>
<gene>
    <name evidence="6 9" type="primary">minC</name>
    <name evidence="9" type="ORF">H9661_04695</name>
</gene>